<dbReference type="Proteomes" id="UP000008206">
    <property type="component" value="Chromosome"/>
</dbReference>
<gene>
    <name evidence="6" type="ordered locus">Cyan7822_2548</name>
</gene>
<dbReference type="InterPro" id="IPR007318">
    <property type="entry name" value="Phopholipid_MeTrfase"/>
</dbReference>
<dbReference type="OrthoDB" id="9779233at2"/>
<dbReference type="HOGENOM" id="CLU_065200_1_2_3"/>
<feature type="transmembrane region" description="Helical" evidence="5">
    <location>
        <begin position="184"/>
        <end position="201"/>
    </location>
</feature>
<evidence type="ECO:0000256" key="4">
    <source>
        <dbReference type="ARBA" id="ARBA00023136"/>
    </source>
</evidence>
<evidence type="ECO:0000313" key="7">
    <source>
        <dbReference type="Proteomes" id="UP000008206"/>
    </source>
</evidence>
<dbReference type="EMBL" id="CP002198">
    <property type="protein sequence ID" value="ADN14520.1"/>
    <property type="molecule type" value="Genomic_DNA"/>
</dbReference>
<proteinExistence type="predicted"/>
<dbReference type="GO" id="GO:0032259">
    <property type="term" value="P:methylation"/>
    <property type="evidence" value="ECO:0007669"/>
    <property type="project" value="UniProtKB-KW"/>
</dbReference>
<dbReference type="GO" id="GO:0012505">
    <property type="term" value="C:endomembrane system"/>
    <property type="evidence" value="ECO:0007669"/>
    <property type="project" value="UniProtKB-SubCell"/>
</dbReference>
<evidence type="ECO:0000256" key="1">
    <source>
        <dbReference type="ARBA" id="ARBA00004127"/>
    </source>
</evidence>
<reference evidence="7" key="1">
    <citation type="journal article" date="2011" name="MBio">
        <title>Novel metabolic attributes of the genus Cyanothece, comprising a group of unicellular nitrogen-fixing Cyanobacteria.</title>
        <authorList>
            <person name="Bandyopadhyay A."/>
            <person name="Elvitigala T."/>
            <person name="Welsh E."/>
            <person name="Stockel J."/>
            <person name="Liberton M."/>
            <person name="Min H."/>
            <person name="Sherman L.A."/>
            <person name="Pakrasi H.B."/>
        </authorList>
    </citation>
    <scope>NUCLEOTIDE SEQUENCE [LARGE SCALE GENOMIC DNA]</scope>
    <source>
        <strain evidence="7">PCC 7822</strain>
    </source>
</reference>
<dbReference type="InterPro" id="IPR052527">
    <property type="entry name" value="Metal_cation-efflux_comp"/>
</dbReference>
<evidence type="ECO:0000256" key="2">
    <source>
        <dbReference type="ARBA" id="ARBA00022692"/>
    </source>
</evidence>
<dbReference type="Pfam" id="PF04191">
    <property type="entry name" value="PEMT"/>
    <property type="match status" value="1"/>
</dbReference>
<comment type="subcellular location">
    <subcellularLocation>
        <location evidence="1">Endomembrane system</location>
        <topology evidence="1">Multi-pass membrane protein</topology>
    </subcellularLocation>
</comment>
<keyword evidence="4 5" id="KW-0472">Membrane</keyword>
<feature type="transmembrane region" description="Helical" evidence="5">
    <location>
        <begin position="12"/>
        <end position="34"/>
    </location>
</feature>
<keyword evidence="3 5" id="KW-1133">Transmembrane helix</keyword>
<protein>
    <submittedName>
        <fullName evidence="6">Isoprenylcysteine carboxyl methyltransferase</fullName>
    </submittedName>
</protein>
<dbReference type="KEGG" id="cyj:Cyan7822_2548"/>
<dbReference type="eggNOG" id="COG2020">
    <property type="taxonomic scope" value="Bacteria"/>
</dbReference>
<dbReference type="RefSeq" id="WP_013322625.1">
    <property type="nucleotide sequence ID" value="NC_014501.1"/>
</dbReference>
<sequence>MLGEKEQLTSGQIIASIIYLIIGPLLILFLSGDWGWVEGWIFDLGLIIVSVSSFIYLYRHDPALLVERFRKPGSGNQKTWDKYVVYLLAIGFWAWFFIMPLDAKRYEWSPAFPNGLKIFGGLVLLSSFFFLYRSFTDNTFLSPLVRIQSERHQKVVSTGLYGFVRHPMYLGAICLFLGTPMLLGSLYGLLIGVLMSLLLIVRIRGEEQMLVTELEGYEDYKMKVKYKLIPFVW</sequence>
<dbReference type="PANTHER" id="PTHR43847">
    <property type="entry name" value="BLL3993 PROTEIN"/>
    <property type="match status" value="1"/>
</dbReference>
<evidence type="ECO:0000313" key="6">
    <source>
        <dbReference type="EMBL" id="ADN14520.1"/>
    </source>
</evidence>
<feature type="transmembrane region" description="Helical" evidence="5">
    <location>
        <begin position="80"/>
        <end position="98"/>
    </location>
</feature>
<keyword evidence="6" id="KW-0808">Transferase</keyword>
<organism evidence="6 7">
    <name type="scientific">Gloeothece verrucosa (strain PCC 7822)</name>
    <name type="common">Cyanothece sp. (strain PCC 7822)</name>
    <dbReference type="NCBI Taxonomy" id="497965"/>
    <lineage>
        <taxon>Bacteria</taxon>
        <taxon>Bacillati</taxon>
        <taxon>Cyanobacteriota</taxon>
        <taxon>Cyanophyceae</taxon>
        <taxon>Oscillatoriophycideae</taxon>
        <taxon>Chroococcales</taxon>
        <taxon>Aphanothecaceae</taxon>
        <taxon>Gloeothece</taxon>
        <taxon>Gloeothece verrucosa</taxon>
    </lineage>
</organism>
<name>E0UHZ0_GLOV7</name>
<keyword evidence="6" id="KW-0489">Methyltransferase</keyword>
<feature type="transmembrane region" description="Helical" evidence="5">
    <location>
        <begin position="155"/>
        <end position="178"/>
    </location>
</feature>
<accession>E0UHZ0</accession>
<evidence type="ECO:0000256" key="3">
    <source>
        <dbReference type="ARBA" id="ARBA00022989"/>
    </source>
</evidence>
<dbReference type="Gene3D" id="1.20.120.1630">
    <property type="match status" value="1"/>
</dbReference>
<keyword evidence="7" id="KW-1185">Reference proteome</keyword>
<evidence type="ECO:0000256" key="5">
    <source>
        <dbReference type="SAM" id="Phobius"/>
    </source>
</evidence>
<dbReference type="AlphaFoldDB" id="E0UHZ0"/>
<dbReference type="GO" id="GO:0008168">
    <property type="term" value="F:methyltransferase activity"/>
    <property type="evidence" value="ECO:0007669"/>
    <property type="project" value="UniProtKB-KW"/>
</dbReference>
<dbReference type="STRING" id="497965.Cyan7822_2548"/>
<dbReference type="PANTHER" id="PTHR43847:SF1">
    <property type="entry name" value="BLL3993 PROTEIN"/>
    <property type="match status" value="1"/>
</dbReference>
<keyword evidence="2 5" id="KW-0812">Transmembrane</keyword>
<feature type="transmembrane region" description="Helical" evidence="5">
    <location>
        <begin position="118"/>
        <end position="135"/>
    </location>
</feature>
<feature type="transmembrane region" description="Helical" evidence="5">
    <location>
        <begin position="40"/>
        <end position="59"/>
    </location>
</feature>